<evidence type="ECO:0000313" key="8">
    <source>
        <dbReference type="Proteomes" id="UP000027238"/>
    </source>
</evidence>
<dbReference type="STRING" id="1173701.A0A066Y216"/>
<dbReference type="EMBL" id="JMSE01000018">
    <property type="protein sequence ID" value="KDN72225.1"/>
    <property type="molecule type" value="Genomic_DNA"/>
</dbReference>
<dbReference type="SMART" id="SM00220">
    <property type="entry name" value="S_TKc"/>
    <property type="match status" value="1"/>
</dbReference>
<evidence type="ECO:0000313" key="7">
    <source>
        <dbReference type="EMBL" id="KDN72225.1"/>
    </source>
</evidence>
<dbReference type="SUPFAM" id="SSF56112">
    <property type="entry name" value="Protein kinase-like (PK-like)"/>
    <property type="match status" value="1"/>
</dbReference>
<dbReference type="HOGENOM" id="CLU_903185_0_0_1"/>
<keyword evidence="4" id="KW-0067">ATP-binding</keyword>
<dbReference type="PROSITE" id="PS50011">
    <property type="entry name" value="PROTEIN_KINASE_DOM"/>
    <property type="match status" value="1"/>
</dbReference>
<keyword evidence="3" id="KW-0418">Kinase</keyword>
<dbReference type="Pfam" id="PF00069">
    <property type="entry name" value="Pkinase"/>
    <property type="match status" value="1"/>
</dbReference>
<keyword evidence="1" id="KW-0808">Transferase</keyword>
<feature type="domain" description="Protein kinase" evidence="6">
    <location>
        <begin position="55"/>
        <end position="308"/>
    </location>
</feature>
<dbReference type="CDD" id="cd00180">
    <property type="entry name" value="PKc"/>
    <property type="match status" value="1"/>
</dbReference>
<organism evidence="7 8">
    <name type="scientific">Colletotrichum sublineola</name>
    <name type="common">Sorghum anthracnose fungus</name>
    <dbReference type="NCBI Taxonomy" id="1173701"/>
    <lineage>
        <taxon>Eukaryota</taxon>
        <taxon>Fungi</taxon>
        <taxon>Dikarya</taxon>
        <taxon>Ascomycota</taxon>
        <taxon>Pezizomycotina</taxon>
        <taxon>Sordariomycetes</taxon>
        <taxon>Hypocreomycetidae</taxon>
        <taxon>Glomerellales</taxon>
        <taxon>Glomerellaceae</taxon>
        <taxon>Colletotrichum</taxon>
        <taxon>Colletotrichum graminicola species complex</taxon>
    </lineage>
</organism>
<dbReference type="eggNOG" id="KOG0601">
    <property type="taxonomic scope" value="Eukaryota"/>
</dbReference>
<dbReference type="InterPro" id="IPR011009">
    <property type="entry name" value="Kinase-like_dom_sf"/>
</dbReference>
<dbReference type="AlphaFoldDB" id="A0A066Y216"/>
<dbReference type="Gene3D" id="1.10.510.10">
    <property type="entry name" value="Transferase(Phosphotransferase) domain 1"/>
    <property type="match status" value="1"/>
</dbReference>
<evidence type="ECO:0000256" key="5">
    <source>
        <dbReference type="SAM" id="MobiDB-lite"/>
    </source>
</evidence>
<dbReference type="Proteomes" id="UP000027238">
    <property type="component" value="Unassembled WGS sequence"/>
</dbReference>
<dbReference type="PROSITE" id="PS00108">
    <property type="entry name" value="PROTEIN_KINASE_ST"/>
    <property type="match status" value="1"/>
</dbReference>
<dbReference type="GO" id="GO:0004674">
    <property type="term" value="F:protein serine/threonine kinase activity"/>
    <property type="evidence" value="ECO:0007669"/>
    <property type="project" value="TreeGrafter"/>
</dbReference>
<reference evidence="8" key="1">
    <citation type="journal article" date="2014" name="Genome Announc.">
        <title>Draft genome sequence of Colletotrichum sublineola, a destructive pathogen of cultivated sorghum.</title>
        <authorList>
            <person name="Baroncelli R."/>
            <person name="Sanz-Martin J.M."/>
            <person name="Rech G.E."/>
            <person name="Sukno S.A."/>
            <person name="Thon M.R."/>
        </authorList>
    </citation>
    <scope>NUCLEOTIDE SEQUENCE [LARGE SCALE GENOMIC DNA]</scope>
    <source>
        <strain evidence="8">TX430BB</strain>
    </source>
</reference>
<proteinExistence type="predicted"/>
<evidence type="ECO:0000256" key="4">
    <source>
        <dbReference type="ARBA" id="ARBA00022840"/>
    </source>
</evidence>
<name>A0A066Y216_COLSU</name>
<sequence>MVPWLPTSHYSGAVRDCQVRSRTFWLDPPSGNATYTNPTMQPPSAELKNPPPKPITISNGIGAVAVRGVVDKPCCVAPNVRHPLEQLEAGARVTITGHQDDYTLTYYETIVLMKNSLVFKAEYSHVPGVAVVKVLRTPSYLAAIVSLYGANDRFLSLYMEYLDAPNLASYRLHLGYCTLGVDEAKRILADMSSAISYVHSQGIAHNDIKPANIMFNRIRGVVLIDFGLSSGLNDSTVHVGGSPWYIPPEYAMNGKRGAPGDVFALGVVMLFVLGKVTLPDLRPRLNWMIADKKQPKVQAAFSMLRWLY</sequence>
<gene>
    <name evidence="7" type="ORF">CSUB01_12572</name>
</gene>
<accession>A0A066Y216</accession>
<evidence type="ECO:0000256" key="1">
    <source>
        <dbReference type="ARBA" id="ARBA00022679"/>
    </source>
</evidence>
<dbReference type="OrthoDB" id="1668230at2759"/>
<protein>
    <recommendedName>
        <fullName evidence="6">Protein kinase domain-containing protein</fullName>
    </recommendedName>
</protein>
<dbReference type="PANTHER" id="PTHR43289:SF6">
    <property type="entry name" value="SERINE_THREONINE-PROTEIN KINASE NEKL-3"/>
    <property type="match status" value="1"/>
</dbReference>
<keyword evidence="8" id="KW-1185">Reference proteome</keyword>
<dbReference type="InterPro" id="IPR000719">
    <property type="entry name" value="Prot_kinase_dom"/>
</dbReference>
<feature type="region of interest" description="Disordered" evidence="5">
    <location>
        <begin position="30"/>
        <end position="49"/>
    </location>
</feature>
<dbReference type="PANTHER" id="PTHR43289">
    <property type="entry name" value="MITOGEN-ACTIVATED PROTEIN KINASE KINASE KINASE 20-RELATED"/>
    <property type="match status" value="1"/>
</dbReference>
<dbReference type="InterPro" id="IPR008271">
    <property type="entry name" value="Ser/Thr_kinase_AS"/>
</dbReference>
<evidence type="ECO:0000256" key="2">
    <source>
        <dbReference type="ARBA" id="ARBA00022741"/>
    </source>
</evidence>
<evidence type="ECO:0000256" key="3">
    <source>
        <dbReference type="ARBA" id="ARBA00022777"/>
    </source>
</evidence>
<evidence type="ECO:0000259" key="6">
    <source>
        <dbReference type="PROSITE" id="PS50011"/>
    </source>
</evidence>
<comment type="caution">
    <text evidence="7">The sequence shown here is derived from an EMBL/GenBank/DDBJ whole genome shotgun (WGS) entry which is preliminary data.</text>
</comment>
<dbReference type="GO" id="GO:0005524">
    <property type="term" value="F:ATP binding"/>
    <property type="evidence" value="ECO:0007669"/>
    <property type="project" value="UniProtKB-KW"/>
</dbReference>
<keyword evidence="2" id="KW-0547">Nucleotide-binding</keyword>